<name>A0A0A9GWV1_ARUDO</name>
<organism evidence="1">
    <name type="scientific">Arundo donax</name>
    <name type="common">Giant reed</name>
    <name type="synonym">Donax arundinaceus</name>
    <dbReference type="NCBI Taxonomy" id="35708"/>
    <lineage>
        <taxon>Eukaryota</taxon>
        <taxon>Viridiplantae</taxon>
        <taxon>Streptophyta</taxon>
        <taxon>Embryophyta</taxon>
        <taxon>Tracheophyta</taxon>
        <taxon>Spermatophyta</taxon>
        <taxon>Magnoliopsida</taxon>
        <taxon>Liliopsida</taxon>
        <taxon>Poales</taxon>
        <taxon>Poaceae</taxon>
        <taxon>PACMAD clade</taxon>
        <taxon>Arundinoideae</taxon>
        <taxon>Arundineae</taxon>
        <taxon>Arundo</taxon>
    </lineage>
</organism>
<sequence>MIYWNVEVSHGLTGMKVTNKDTVRTSFCNHISYKLCSYRFPTLRLPVSPGITKIRDNCSNILSRCSPTGINHDQKLHKIFICWRTSWLHKENITASYTFL</sequence>
<evidence type="ECO:0000313" key="1">
    <source>
        <dbReference type="EMBL" id="JAE28024.1"/>
    </source>
</evidence>
<reference evidence="1" key="1">
    <citation type="submission" date="2014-09" db="EMBL/GenBank/DDBJ databases">
        <authorList>
            <person name="Magalhaes I.L.F."/>
            <person name="Oliveira U."/>
            <person name="Santos F.R."/>
            <person name="Vidigal T.H.D.A."/>
            <person name="Brescovit A.D."/>
            <person name="Santos A.J."/>
        </authorList>
    </citation>
    <scope>NUCLEOTIDE SEQUENCE</scope>
    <source>
        <tissue evidence="1">Shoot tissue taken approximately 20 cm above the soil surface</tissue>
    </source>
</reference>
<protein>
    <submittedName>
        <fullName evidence="1">EC synthetase</fullName>
    </submittedName>
</protein>
<dbReference type="AlphaFoldDB" id="A0A0A9GWV1"/>
<accession>A0A0A9GWV1</accession>
<reference evidence="1" key="2">
    <citation type="journal article" date="2015" name="Data Brief">
        <title>Shoot transcriptome of the giant reed, Arundo donax.</title>
        <authorList>
            <person name="Barrero R.A."/>
            <person name="Guerrero F.D."/>
            <person name="Moolhuijzen P."/>
            <person name="Goolsby J.A."/>
            <person name="Tidwell J."/>
            <person name="Bellgard S.E."/>
            <person name="Bellgard M.I."/>
        </authorList>
    </citation>
    <scope>NUCLEOTIDE SEQUENCE</scope>
    <source>
        <tissue evidence="1">Shoot tissue taken approximately 20 cm above the soil surface</tissue>
    </source>
</reference>
<proteinExistence type="predicted"/>
<dbReference type="EMBL" id="GBRH01169872">
    <property type="protein sequence ID" value="JAE28024.1"/>
    <property type="molecule type" value="Transcribed_RNA"/>
</dbReference>